<gene>
    <name evidence="5" type="ORF">DRJ00_07905</name>
</gene>
<dbReference type="InterPro" id="IPR036388">
    <property type="entry name" value="WH-like_DNA-bd_sf"/>
</dbReference>
<dbReference type="InterPro" id="IPR014036">
    <property type="entry name" value="DeoR-like_C"/>
</dbReference>
<protein>
    <submittedName>
        <fullName evidence="5">DeoR/GlpR transcriptional regulator</fullName>
    </submittedName>
</protein>
<dbReference type="GO" id="GO:0003700">
    <property type="term" value="F:DNA-binding transcription factor activity"/>
    <property type="evidence" value="ECO:0007669"/>
    <property type="project" value="InterPro"/>
</dbReference>
<dbReference type="InterPro" id="IPR036390">
    <property type="entry name" value="WH_DNA-bd_sf"/>
</dbReference>
<keyword evidence="3" id="KW-0804">Transcription</keyword>
<dbReference type="InterPro" id="IPR001034">
    <property type="entry name" value="DeoR_HTH"/>
</dbReference>
<dbReference type="Gene3D" id="1.10.10.10">
    <property type="entry name" value="Winged helix-like DNA-binding domain superfamily/Winged helix DNA-binding domain"/>
    <property type="match status" value="1"/>
</dbReference>
<dbReference type="Gene3D" id="3.40.50.1360">
    <property type="match status" value="1"/>
</dbReference>
<dbReference type="InterPro" id="IPR018356">
    <property type="entry name" value="Tscrpt_reg_HTH_DeoR_CS"/>
</dbReference>
<dbReference type="PANTHER" id="PTHR30363">
    <property type="entry name" value="HTH-TYPE TRANSCRIPTIONAL REGULATOR SRLR-RELATED"/>
    <property type="match status" value="1"/>
</dbReference>
<dbReference type="SMART" id="SM01134">
    <property type="entry name" value="DeoRC"/>
    <property type="match status" value="1"/>
</dbReference>
<dbReference type="SUPFAM" id="SSF46785">
    <property type="entry name" value="Winged helix' DNA-binding domain"/>
    <property type="match status" value="1"/>
</dbReference>
<dbReference type="AlphaFoldDB" id="A0A497E225"/>
<dbReference type="PROSITE" id="PS00894">
    <property type="entry name" value="HTH_DEOR_1"/>
    <property type="match status" value="1"/>
</dbReference>
<keyword evidence="1" id="KW-0805">Transcription regulation</keyword>
<name>A0A497E225_UNCAE</name>
<proteinExistence type="predicted"/>
<keyword evidence="2" id="KW-0238">DNA-binding</keyword>
<dbReference type="PROSITE" id="PS51000">
    <property type="entry name" value="HTH_DEOR_2"/>
    <property type="match status" value="1"/>
</dbReference>
<dbReference type="PANTHER" id="PTHR30363:SF44">
    <property type="entry name" value="AGA OPERON TRANSCRIPTIONAL REPRESSOR-RELATED"/>
    <property type="match status" value="1"/>
</dbReference>
<comment type="caution">
    <text evidence="5">The sequence shown here is derived from an EMBL/GenBank/DDBJ whole genome shotgun (WGS) entry which is preliminary data.</text>
</comment>
<evidence type="ECO:0000256" key="3">
    <source>
        <dbReference type="ARBA" id="ARBA00023163"/>
    </source>
</evidence>
<feature type="domain" description="HTH deoR-type" evidence="4">
    <location>
        <begin position="3"/>
        <end position="58"/>
    </location>
</feature>
<accession>A0A497E225</accession>
<dbReference type="Pfam" id="PF08220">
    <property type="entry name" value="HTH_DeoR"/>
    <property type="match status" value="1"/>
</dbReference>
<evidence type="ECO:0000313" key="6">
    <source>
        <dbReference type="Proteomes" id="UP000279422"/>
    </source>
</evidence>
<dbReference type="EMBL" id="QMPZ01000158">
    <property type="protein sequence ID" value="RLE07558.1"/>
    <property type="molecule type" value="Genomic_DNA"/>
</dbReference>
<evidence type="ECO:0000313" key="5">
    <source>
        <dbReference type="EMBL" id="RLE07558.1"/>
    </source>
</evidence>
<dbReference type="InterPro" id="IPR037171">
    <property type="entry name" value="NagB/RpiA_transferase-like"/>
</dbReference>
<dbReference type="InterPro" id="IPR050313">
    <property type="entry name" value="Carb_Metab_HTH_regulators"/>
</dbReference>
<evidence type="ECO:0000256" key="2">
    <source>
        <dbReference type="ARBA" id="ARBA00023125"/>
    </source>
</evidence>
<reference evidence="5 6" key="1">
    <citation type="submission" date="2018-06" db="EMBL/GenBank/DDBJ databases">
        <title>Extensive metabolic versatility and redundancy in microbially diverse, dynamic hydrothermal sediments.</title>
        <authorList>
            <person name="Dombrowski N."/>
            <person name="Teske A."/>
            <person name="Baker B.J."/>
        </authorList>
    </citation>
    <scope>NUCLEOTIDE SEQUENCE [LARGE SCALE GENOMIC DNA]</scope>
    <source>
        <strain evidence="5">B47_G16</strain>
    </source>
</reference>
<dbReference type="Pfam" id="PF00455">
    <property type="entry name" value="DeoRC"/>
    <property type="match status" value="1"/>
</dbReference>
<dbReference type="SMART" id="SM00420">
    <property type="entry name" value="HTH_DEOR"/>
    <property type="match status" value="1"/>
</dbReference>
<organism evidence="5 6">
    <name type="scientific">Aerophobetes bacterium</name>
    <dbReference type="NCBI Taxonomy" id="2030807"/>
    <lineage>
        <taxon>Bacteria</taxon>
        <taxon>Candidatus Aerophobota</taxon>
    </lineage>
</organism>
<sequence length="253" mass="27869">MLEVERHQSILRQVKQNGVVRVSYLSKLLGVSQNTIRRDLQKLEEEGLIKRTHGGAVLEDFYGIDLPFVTREDKYREEKQRIGEKASELIEDGEAIILDAGTTVAQLAKNIKTKRDLTVITNAVNVALELANCRQILTILTGGIIREVTNCLVGYQAEEFLKNIHVDKLFLAAGGVTAEEGLTNPNPFEVPVKKAMIKAAEEVILLGAHNKIGKVALAPIAPIEAVHKMVTDSKASQKDLQAFREKGVEVIIA</sequence>
<dbReference type="PRINTS" id="PR00037">
    <property type="entry name" value="HTHLACR"/>
</dbReference>
<dbReference type="GO" id="GO:0003677">
    <property type="term" value="F:DNA binding"/>
    <property type="evidence" value="ECO:0007669"/>
    <property type="project" value="UniProtKB-KW"/>
</dbReference>
<evidence type="ECO:0000256" key="1">
    <source>
        <dbReference type="ARBA" id="ARBA00023015"/>
    </source>
</evidence>
<dbReference type="SUPFAM" id="SSF100950">
    <property type="entry name" value="NagB/RpiA/CoA transferase-like"/>
    <property type="match status" value="1"/>
</dbReference>
<dbReference type="Proteomes" id="UP000279422">
    <property type="component" value="Unassembled WGS sequence"/>
</dbReference>
<evidence type="ECO:0000259" key="4">
    <source>
        <dbReference type="PROSITE" id="PS51000"/>
    </source>
</evidence>